<feature type="domain" description="AB hydrolase-1" evidence="1">
    <location>
        <begin position="122"/>
        <end position="314"/>
    </location>
</feature>
<evidence type="ECO:0000259" key="1">
    <source>
        <dbReference type="Pfam" id="PF12697"/>
    </source>
</evidence>
<dbReference type="GO" id="GO:0016787">
    <property type="term" value="F:hydrolase activity"/>
    <property type="evidence" value="ECO:0007669"/>
    <property type="project" value="UniProtKB-KW"/>
</dbReference>
<evidence type="ECO:0000313" key="3">
    <source>
        <dbReference type="Proteomes" id="UP000799767"/>
    </source>
</evidence>
<organism evidence="2 3">
    <name type="scientific">Neohortaea acidophila</name>
    <dbReference type="NCBI Taxonomy" id="245834"/>
    <lineage>
        <taxon>Eukaryota</taxon>
        <taxon>Fungi</taxon>
        <taxon>Dikarya</taxon>
        <taxon>Ascomycota</taxon>
        <taxon>Pezizomycotina</taxon>
        <taxon>Dothideomycetes</taxon>
        <taxon>Dothideomycetidae</taxon>
        <taxon>Mycosphaerellales</taxon>
        <taxon>Teratosphaeriaceae</taxon>
        <taxon>Neohortaea</taxon>
    </lineage>
</organism>
<dbReference type="Gene3D" id="3.40.50.1820">
    <property type="entry name" value="alpha/beta hydrolase"/>
    <property type="match status" value="1"/>
</dbReference>
<proteinExistence type="predicted"/>
<accession>A0A6A6Q377</accession>
<protein>
    <submittedName>
        <fullName evidence="2">Alpha/Beta hydrolase protein</fullName>
    </submittedName>
</protein>
<dbReference type="InterPro" id="IPR029058">
    <property type="entry name" value="AB_hydrolase_fold"/>
</dbReference>
<dbReference type="PANTHER" id="PTHR12277:SF81">
    <property type="entry name" value="PROTEIN ABHD13"/>
    <property type="match status" value="1"/>
</dbReference>
<dbReference type="SUPFAM" id="SSF53474">
    <property type="entry name" value="alpha/beta-Hydrolases"/>
    <property type="match status" value="1"/>
</dbReference>
<gene>
    <name evidence="2" type="ORF">BDY17DRAFT_245386</name>
</gene>
<dbReference type="Pfam" id="PF12697">
    <property type="entry name" value="Abhydrolase_6"/>
    <property type="match status" value="1"/>
</dbReference>
<dbReference type="OrthoDB" id="446723at2759"/>
<reference evidence="2" key="1">
    <citation type="journal article" date="2020" name="Stud. Mycol.">
        <title>101 Dothideomycetes genomes: a test case for predicting lifestyles and emergence of pathogens.</title>
        <authorList>
            <person name="Haridas S."/>
            <person name="Albert R."/>
            <person name="Binder M."/>
            <person name="Bloem J."/>
            <person name="Labutti K."/>
            <person name="Salamov A."/>
            <person name="Andreopoulos B."/>
            <person name="Baker S."/>
            <person name="Barry K."/>
            <person name="Bills G."/>
            <person name="Bluhm B."/>
            <person name="Cannon C."/>
            <person name="Castanera R."/>
            <person name="Culley D."/>
            <person name="Daum C."/>
            <person name="Ezra D."/>
            <person name="Gonzalez J."/>
            <person name="Henrissat B."/>
            <person name="Kuo A."/>
            <person name="Liang C."/>
            <person name="Lipzen A."/>
            <person name="Lutzoni F."/>
            <person name="Magnuson J."/>
            <person name="Mondo S."/>
            <person name="Nolan M."/>
            <person name="Ohm R."/>
            <person name="Pangilinan J."/>
            <person name="Park H.-J."/>
            <person name="Ramirez L."/>
            <person name="Alfaro M."/>
            <person name="Sun H."/>
            <person name="Tritt A."/>
            <person name="Yoshinaga Y."/>
            <person name="Zwiers L.-H."/>
            <person name="Turgeon B."/>
            <person name="Goodwin S."/>
            <person name="Spatafora J."/>
            <person name="Crous P."/>
            <person name="Grigoriev I."/>
        </authorList>
    </citation>
    <scope>NUCLEOTIDE SEQUENCE</scope>
    <source>
        <strain evidence="2">CBS 113389</strain>
    </source>
</reference>
<sequence>MPSAWRRVGIGAAALVGVYAIILGALLTPNLQRFALYAHKINTLFLHDIDNGERFGFAKGQVTPFSIHTADGETLYAWHVLPIDAYARNEEVLRKEAGSIGDFSNTHAFHLLTSSEAKVVVSFHGNAGHIAQGWRPETLRHLTAQPNTHVVTIDYRGFGKSSGYPTEAGLIEDGTALVNWVLRIANIPPNQIAILGQSLGTAVASAVALRFADPSNELVWPNAAEPIPGVVEKDGLQPTIFAGIILIAPFSSLPSLLLTYRMGGFLPLLLPLRPFPALASSLTSQMVDKWHTAERLRAYHATLSGDSGLAPANAARLGSLQIFHSLDDFDISYHQTEMICRRIFVDGAECIDGSKGAAVLGVKSDDAPRVRFELLQHGGETKSHVIRPSIH</sequence>
<keyword evidence="2" id="KW-0378">Hydrolase</keyword>
<keyword evidence="3" id="KW-1185">Reference proteome</keyword>
<dbReference type="InterPro" id="IPR000073">
    <property type="entry name" value="AB_hydrolase_1"/>
</dbReference>
<name>A0A6A6Q377_9PEZI</name>
<dbReference type="EMBL" id="MU001632">
    <property type="protein sequence ID" value="KAF2486745.1"/>
    <property type="molecule type" value="Genomic_DNA"/>
</dbReference>
<dbReference type="Proteomes" id="UP000799767">
    <property type="component" value="Unassembled WGS sequence"/>
</dbReference>
<dbReference type="PANTHER" id="PTHR12277">
    <property type="entry name" value="ALPHA/BETA HYDROLASE DOMAIN-CONTAINING PROTEIN"/>
    <property type="match status" value="1"/>
</dbReference>
<evidence type="ECO:0000313" key="2">
    <source>
        <dbReference type="EMBL" id="KAF2486745.1"/>
    </source>
</evidence>
<dbReference type="RefSeq" id="XP_033593314.1">
    <property type="nucleotide sequence ID" value="XM_033730626.1"/>
</dbReference>
<dbReference type="GeneID" id="54471628"/>
<dbReference type="AlphaFoldDB" id="A0A6A6Q377"/>